<sequence length="184" mass="19993">MKDDVATHVELTSIRMDKFDDCGTTSDITAKVENESKPPRSPIFHQLAVEIENTKDGSSTNSTLSLKKKKVNIMNNVGSSEDDPQNADFVHEGTALQQNRLPESAYTTLSGTISRGKKSGQTVDVKVNVSRNELEKLELTRSKLTKTKVASSAYSGSCGCSAKMGLHIFLCLMGFLLSTDVVFA</sequence>
<dbReference type="OrthoDB" id="10066407at2759"/>
<comment type="caution">
    <text evidence="1">The sequence shown here is derived from an EMBL/GenBank/DDBJ whole genome shotgun (WGS) entry which is preliminary data.</text>
</comment>
<organism evidence="1 2">
    <name type="scientific">Allacma fusca</name>
    <dbReference type="NCBI Taxonomy" id="39272"/>
    <lineage>
        <taxon>Eukaryota</taxon>
        <taxon>Metazoa</taxon>
        <taxon>Ecdysozoa</taxon>
        <taxon>Arthropoda</taxon>
        <taxon>Hexapoda</taxon>
        <taxon>Collembola</taxon>
        <taxon>Symphypleona</taxon>
        <taxon>Sminthuridae</taxon>
        <taxon>Allacma</taxon>
    </lineage>
</organism>
<reference evidence="1" key="1">
    <citation type="submission" date="2021-06" db="EMBL/GenBank/DDBJ databases">
        <authorList>
            <person name="Hodson N. C."/>
            <person name="Mongue J. A."/>
            <person name="Jaron S. K."/>
        </authorList>
    </citation>
    <scope>NUCLEOTIDE SEQUENCE</scope>
</reference>
<keyword evidence="2" id="KW-1185">Reference proteome</keyword>
<dbReference type="AlphaFoldDB" id="A0A8J2JLC4"/>
<dbReference type="Proteomes" id="UP000708208">
    <property type="component" value="Unassembled WGS sequence"/>
</dbReference>
<accession>A0A8J2JLC4</accession>
<dbReference type="PANTHER" id="PTHR31777">
    <property type="entry name" value="TRANSMEMBRANE PROTEIN 169"/>
    <property type="match status" value="1"/>
</dbReference>
<dbReference type="PANTHER" id="PTHR31777:SF0">
    <property type="entry name" value="TRANSMEMBRANE PROTEIN 169"/>
    <property type="match status" value="1"/>
</dbReference>
<proteinExistence type="predicted"/>
<gene>
    <name evidence="1" type="ORF">AFUS01_LOCUS1510</name>
</gene>
<evidence type="ECO:0000313" key="2">
    <source>
        <dbReference type="Proteomes" id="UP000708208"/>
    </source>
</evidence>
<evidence type="ECO:0000313" key="1">
    <source>
        <dbReference type="EMBL" id="CAG7663392.1"/>
    </source>
</evidence>
<dbReference type="EMBL" id="CAJVCH010008409">
    <property type="protein sequence ID" value="CAG7663392.1"/>
    <property type="molecule type" value="Genomic_DNA"/>
</dbReference>
<dbReference type="InterPro" id="IPR029386">
    <property type="entry name" value="TMEM169"/>
</dbReference>
<protein>
    <submittedName>
        <fullName evidence="1">Uncharacterized protein</fullName>
    </submittedName>
</protein>
<name>A0A8J2JLC4_9HEXA</name>